<dbReference type="Gene3D" id="3.90.1720.10">
    <property type="entry name" value="endopeptidase domain like (from Nostoc punctiforme)"/>
    <property type="match status" value="1"/>
</dbReference>
<feature type="transmembrane region" description="Helical" evidence="2">
    <location>
        <begin position="247"/>
        <end position="280"/>
    </location>
</feature>
<dbReference type="Proteomes" id="UP000261111">
    <property type="component" value="Unassembled WGS sequence"/>
</dbReference>
<dbReference type="InterPro" id="IPR038765">
    <property type="entry name" value="Papain-like_cys_pep_sf"/>
</dbReference>
<feature type="compositionally biased region" description="Basic and acidic residues" evidence="1">
    <location>
        <begin position="96"/>
        <end position="113"/>
    </location>
</feature>
<sequence length="594" mass="64504">MGKGIKTRSVAEKTIKAIDKSAVASERMKEAYIRTKDKAEHGLYAEEGSPGEYASDRVSSGVENTAREAVHQFDKQGRKGVKTTKENISKVKENIQKRRAAAEQPKKQAEKQAARQTRQAADRISEPVKAIRQERGAVKTLDRGQKSIKTVDRSRKTIKQASSTAKGTVKTASKSIKTAEKTAKASIKTTQQVAKTAQKTAQATARAARAAAHAARAAAKAAVTAAKVAVKATIAAVKAIIAATKALIAAIAAGGWVAVLVIIVICLIGMIVGSCFGIFFSGEDSGTGQTMQTAVQEINAEYEEKLEEIKTSHTYDVLEMSGSRAVWKEVLAVYAVKITTDPDAAQEVATMDDSKKQLLKDIFWQMNEISSSTSTQTETIIETSDDGNGNIVETEVTVTRTYLYITVSHKTAEEMADQFSFHEDQREQMAELLADENNSLWSQVLYGITGGDGEIVTVALSQVGNTGGAPYWSWYGFGNRVEWCACFVSWCANECGYIDAGVIPKFAACASQGVPWFKERGLWQDNSYEPRPGDIIFFDWDDGGQDGSSDHVGIVEKVENGRVYTVEGNSGDSVRQNSYPVGYYEIYGYGTPAY</sequence>
<dbReference type="RefSeq" id="WP_117440759.1">
    <property type="nucleotide sequence ID" value="NZ_QVIA01000006.1"/>
</dbReference>
<feature type="domain" description="Peptidase C51" evidence="3">
    <location>
        <begin position="478"/>
        <end position="569"/>
    </location>
</feature>
<feature type="region of interest" description="Disordered" evidence="1">
    <location>
        <begin position="38"/>
        <end position="61"/>
    </location>
</feature>
<keyword evidence="2" id="KW-1133">Transmembrane helix</keyword>
<organism evidence="4 5">
    <name type="scientific">Hungatella hathewayi</name>
    <dbReference type="NCBI Taxonomy" id="154046"/>
    <lineage>
        <taxon>Bacteria</taxon>
        <taxon>Bacillati</taxon>
        <taxon>Bacillota</taxon>
        <taxon>Clostridia</taxon>
        <taxon>Lachnospirales</taxon>
        <taxon>Lachnospiraceae</taxon>
        <taxon>Hungatella</taxon>
    </lineage>
</organism>
<evidence type="ECO:0000256" key="1">
    <source>
        <dbReference type="SAM" id="MobiDB-lite"/>
    </source>
</evidence>
<dbReference type="InterPro" id="IPR007921">
    <property type="entry name" value="CHAP_dom"/>
</dbReference>
<keyword evidence="2" id="KW-0472">Membrane</keyword>
<evidence type="ECO:0000313" key="5">
    <source>
        <dbReference type="Proteomes" id="UP000261111"/>
    </source>
</evidence>
<evidence type="ECO:0000256" key="2">
    <source>
        <dbReference type="SAM" id="Phobius"/>
    </source>
</evidence>
<protein>
    <submittedName>
        <fullName evidence="4">CHAP domain-containing protein</fullName>
    </submittedName>
</protein>
<gene>
    <name evidence="4" type="ORF">DWX41_07265</name>
</gene>
<dbReference type="GeneID" id="93333058"/>
<comment type="caution">
    <text evidence="4">The sequence shown here is derived from an EMBL/GenBank/DDBJ whole genome shotgun (WGS) entry which is preliminary data.</text>
</comment>
<dbReference type="SUPFAM" id="SSF54001">
    <property type="entry name" value="Cysteine proteinases"/>
    <property type="match status" value="1"/>
</dbReference>
<proteinExistence type="predicted"/>
<name>A0A3E2WYJ4_9FIRM</name>
<accession>A0A3E2WYJ4</accession>
<feature type="region of interest" description="Disordered" evidence="1">
    <location>
        <begin position="96"/>
        <end position="123"/>
    </location>
</feature>
<reference evidence="4 5" key="1">
    <citation type="submission" date="2018-08" db="EMBL/GenBank/DDBJ databases">
        <title>A genome reference for cultivated species of the human gut microbiota.</title>
        <authorList>
            <person name="Zou Y."/>
            <person name="Xue W."/>
            <person name="Luo G."/>
        </authorList>
    </citation>
    <scope>NUCLEOTIDE SEQUENCE [LARGE SCALE GENOMIC DNA]</scope>
    <source>
        <strain evidence="4 5">AF19-21</strain>
    </source>
</reference>
<dbReference type="EMBL" id="QVIA01000006">
    <property type="protein sequence ID" value="RGC33390.1"/>
    <property type="molecule type" value="Genomic_DNA"/>
</dbReference>
<keyword evidence="2" id="KW-0812">Transmembrane</keyword>
<dbReference type="Pfam" id="PF05257">
    <property type="entry name" value="CHAP"/>
    <property type="match status" value="1"/>
</dbReference>
<dbReference type="AlphaFoldDB" id="A0A3E2WYJ4"/>
<evidence type="ECO:0000313" key="4">
    <source>
        <dbReference type="EMBL" id="RGC33390.1"/>
    </source>
</evidence>
<evidence type="ECO:0000259" key="3">
    <source>
        <dbReference type="Pfam" id="PF05257"/>
    </source>
</evidence>